<dbReference type="Proteomes" id="UP001306508">
    <property type="component" value="Unassembled WGS sequence"/>
</dbReference>
<organism evidence="2 3">
    <name type="scientific">Arxiozyma heterogenica</name>
    <dbReference type="NCBI Taxonomy" id="278026"/>
    <lineage>
        <taxon>Eukaryota</taxon>
        <taxon>Fungi</taxon>
        <taxon>Dikarya</taxon>
        <taxon>Ascomycota</taxon>
        <taxon>Saccharomycotina</taxon>
        <taxon>Saccharomycetes</taxon>
        <taxon>Saccharomycetales</taxon>
        <taxon>Saccharomycetaceae</taxon>
        <taxon>Arxiozyma</taxon>
    </lineage>
</organism>
<comment type="caution">
    <text evidence="2">The sequence shown here is derived from an EMBL/GenBank/DDBJ whole genome shotgun (WGS) entry which is preliminary data.</text>
</comment>
<evidence type="ECO:0000313" key="3">
    <source>
        <dbReference type="Proteomes" id="UP001306508"/>
    </source>
</evidence>
<accession>A0AAN7WIT5</accession>
<dbReference type="EMBL" id="JAWIZZ010000048">
    <property type="protein sequence ID" value="KAK5779019.1"/>
    <property type="molecule type" value="Genomic_DNA"/>
</dbReference>
<dbReference type="AlphaFoldDB" id="A0AAN7WIT5"/>
<proteinExistence type="predicted"/>
<name>A0AAN7WIT5_9SACH</name>
<sequence length="133" mass="15466">MNYRYIHISESFEHTRKHSGQQTKVSMDDYIDSNISSHNDLNVYYLYKTGNDGINVPLLGGNQLIFALLPLNMALVMYFVAHRSLVEVSLSFMAGHMLYYCDNVLLKLYGFDMCKTPYDYWIEWRQGNGSVED</sequence>
<keyword evidence="3" id="KW-1185">Reference proteome</keyword>
<evidence type="ECO:0000313" key="2">
    <source>
        <dbReference type="EMBL" id="KAK5779019.1"/>
    </source>
</evidence>
<keyword evidence="1" id="KW-1133">Transmembrane helix</keyword>
<protein>
    <recommendedName>
        <fullName evidence="4">Derlin</fullName>
    </recommendedName>
</protein>
<evidence type="ECO:0000256" key="1">
    <source>
        <dbReference type="SAM" id="Phobius"/>
    </source>
</evidence>
<gene>
    <name evidence="2" type="ORF">RI543_003639</name>
</gene>
<keyword evidence="1" id="KW-0812">Transmembrane</keyword>
<feature type="transmembrane region" description="Helical" evidence="1">
    <location>
        <begin position="64"/>
        <end position="81"/>
    </location>
</feature>
<keyword evidence="1" id="KW-0472">Membrane</keyword>
<evidence type="ECO:0008006" key="4">
    <source>
        <dbReference type="Google" id="ProtNLM"/>
    </source>
</evidence>
<reference evidence="3" key="1">
    <citation type="submission" date="2023-07" db="EMBL/GenBank/DDBJ databases">
        <title>A draft genome of Kazachstania heterogenica Y-27499.</title>
        <authorList>
            <person name="Donic C."/>
            <person name="Kralova J.S."/>
            <person name="Fidel L."/>
            <person name="Ben-Dor S."/>
            <person name="Jung S."/>
        </authorList>
    </citation>
    <scope>NUCLEOTIDE SEQUENCE [LARGE SCALE GENOMIC DNA]</scope>
    <source>
        <strain evidence="3">Y27499</strain>
    </source>
</reference>